<organism evidence="3 4">
    <name type="scientific">Metapseudomonas resinovorans</name>
    <name type="common">Pseudomonas resinovorans</name>
    <dbReference type="NCBI Taxonomy" id="53412"/>
    <lineage>
        <taxon>Bacteria</taxon>
        <taxon>Pseudomonadati</taxon>
        <taxon>Pseudomonadota</taxon>
        <taxon>Gammaproteobacteria</taxon>
        <taxon>Pseudomonadales</taxon>
        <taxon>Pseudomonadaceae</taxon>
        <taxon>Metapseudomonas</taxon>
    </lineage>
</organism>
<protein>
    <submittedName>
        <fullName evidence="3">Mu transposase C-terminal domain-containing protein</fullName>
    </submittedName>
</protein>
<feature type="domain" description="Integrase catalytic" evidence="2">
    <location>
        <begin position="313"/>
        <end position="526"/>
    </location>
</feature>
<evidence type="ECO:0000259" key="2">
    <source>
        <dbReference type="PROSITE" id="PS50994"/>
    </source>
</evidence>
<comment type="caution">
    <text evidence="3">The sequence shown here is derived from an EMBL/GenBank/DDBJ whole genome shotgun (WGS) entry which is preliminary data.</text>
</comment>
<dbReference type="Proteomes" id="UP001211689">
    <property type="component" value="Unassembled WGS sequence"/>
</dbReference>
<dbReference type="EMBL" id="JANEWF010000020">
    <property type="protein sequence ID" value="MDA8484780.1"/>
    <property type="molecule type" value="Genomic_DNA"/>
</dbReference>
<dbReference type="InterPro" id="IPR009004">
    <property type="entry name" value="Transposase_Mu_C"/>
</dbReference>
<dbReference type="Gene3D" id="2.30.30.130">
    <property type="entry name" value="Transposase, Mu, C-terminal"/>
    <property type="match status" value="1"/>
</dbReference>
<keyword evidence="4" id="KW-1185">Reference proteome</keyword>
<dbReference type="PROSITE" id="PS50994">
    <property type="entry name" value="INTEGRASE"/>
    <property type="match status" value="1"/>
</dbReference>
<gene>
    <name evidence="3" type="ORF">NNO07_17060</name>
</gene>
<dbReference type="RefSeq" id="WP_271471402.1">
    <property type="nucleotide sequence ID" value="NZ_JANEWF010000020.1"/>
</dbReference>
<name>A0ABT4Y886_METRE</name>
<dbReference type="SUPFAM" id="SSF50610">
    <property type="entry name" value="mu transposase, C-terminal domain"/>
    <property type="match status" value="1"/>
</dbReference>
<evidence type="ECO:0000313" key="4">
    <source>
        <dbReference type="Proteomes" id="UP001211689"/>
    </source>
</evidence>
<dbReference type="Pfam" id="PF09299">
    <property type="entry name" value="Mu-transpos_C"/>
    <property type="match status" value="1"/>
</dbReference>
<dbReference type="InterPro" id="IPR001584">
    <property type="entry name" value="Integrase_cat-core"/>
</dbReference>
<sequence length="737" mass="81530">MPALSAARSSASFVAPVPSQAVIPAAQPDVSPWLDCTAFAELSGLSPRYARRVLTQATAGQSWRGAALQVRPATDGSDIAVHAQSLPPALYQHWSQSHTPAAVTPPARAHTLTLPRGPHPLDKQAVQHRDLALWKWNLIQSALGFPKHSAARGARLRQLANLRHQRPDGRTRPISLDSLYNWVAQYEQGGLTALMRRPRGDRGQKRVGITRHWDRRCPLPAETQALIAEQLAEQVRSLWAAGVPGFRTVAELGSGILLELSQQYGWHDATLSDCQLSRAYVEQFRRYALLAMHDKDARQFFDCMVPRIRRHREGLQPMDIVVGDVHPIDILLTRPDGSTVMPRAIAWMDVATQRLHVTLVQLEKGEGIKQVHVAQAFAAMCSSWGLPRQLYLDNGAEYGWQDMMEGFAQLSRLTGAALDTRLSGADAGEHHAVIRARPYNAPAKPIEGLFGLLEQQVLSMLPGWVGGNRMRQKTHNIGRAPRPYPGDWAAFHQSFEQALAYYHARPQPRSRSLQGQSPNDALRAAIEAGWGGAAEVDPLALRVAFSREETRLVQGGGYIHWHGTTYFHDALVAHNGKRLQVRFAKWDTRYLFVFDERNQLICAAEAAPAFAFLGADGARTQAQRNQHLKRHLQDLRADTVRLDLESVMQRRTAQVEQAPEIPKGPRIALTPALQQMMAVLRQVPAAALQPSRPSPRLKQWATAPNALLEAFASTESDTPLEHASAPVIEADTQGGAE</sequence>
<evidence type="ECO:0000313" key="3">
    <source>
        <dbReference type="EMBL" id="MDA8484780.1"/>
    </source>
</evidence>
<feature type="region of interest" description="Disordered" evidence="1">
    <location>
        <begin position="712"/>
        <end position="737"/>
    </location>
</feature>
<dbReference type="InterPro" id="IPR015378">
    <property type="entry name" value="Transposase-like_Mu_C"/>
</dbReference>
<reference evidence="3 4" key="1">
    <citation type="submission" date="2022-07" db="EMBL/GenBank/DDBJ databases">
        <title>Genome Analysis of Selected Gammaproteobacteria from Nigerian Food snails.</title>
        <authorList>
            <person name="Okafor A.C."/>
        </authorList>
    </citation>
    <scope>NUCLEOTIDE SEQUENCE [LARGE SCALE GENOMIC DNA]</scope>
    <source>
        <strain evidence="3 4">Awg 2</strain>
    </source>
</reference>
<accession>A0ABT4Y886</accession>
<dbReference type="Gene3D" id="3.30.420.10">
    <property type="entry name" value="Ribonuclease H-like superfamily/Ribonuclease H"/>
    <property type="match status" value="1"/>
</dbReference>
<dbReference type="SUPFAM" id="SSF53098">
    <property type="entry name" value="Ribonuclease H-like"/>
    <property type="match status" value="1"/>
</dbReference>
<proteinExistence type="predicted"/>
<dbReference type="InterPro" id="IPR036397">
    <property type="entry name" value="RNaseH_sf"/>
</dbReference>
<dbReference type="InterPro" id="IPR012337">
    <property type="entry name" value="RNaseH-like_sf"/>
</dbReference>
<evidence type="ECO:0000256" key="1">
    <source>
        <dbReference type="SAM" id="MobiDB-lite"/>
    </source>
</evidence>